<sequence>MSEQVENNSVDNNCNVESTNEDAKKNFNRKRFSGKKYKGKHFTERNDNDSKCKMDDSEQYGGFQNFSNKLTKIDRIEDKITSISTMPTVDLTPLDPSEKKFAGRNRLYIGNIGKEISEADLRGLFDSDMEVADIFVNNEKNFAFVKFDYYANAEKVQRSLDGTLLKGRNLRFKFAPSCGTVKIRNLGPYVTNELLNHAFSVFGEIERAVILVDNRGKSMGEGFVDFSKKSSANIAIQKCEEKCYFLGHSLKPVIVEPNTFVDQNIGLVDRNFSKKNVDFQKERSLGPRLSEEGTFDHDYGNRWKALFALYRQKEENLRADFRLDCAKLEAQMEFARYEHEIEVLREKLRVRELDKERQKREWEAMERQAEEEKMRTQTHMRHAQKEIQSKLMRNEEQMLMKEEAESSLFAKAQNLTNILDGQQEHLDCHVPTSSTRDLAFEYRRGGDGNAYGANENYEQFYWKSSNQGMWVRDDSSHYQFKKRRY</sequence>
<feature type="coiled-coil region" evidence="4">
    <location>
        <begin position="311"/>
        <end position="386"/>
    </location>
</feature>
<keyword evidence="8" id="KW-1185">Reference proteome</keyword>
<evidence type="ECO:0000313" key="8">
    <source>
        <dbReference type="Proteomes" id="UP000625711"/>
    </source>
</evidence>
<organism evidence="7 8">
    <name type="scientific">Rhynchophorus ferrugineus</name>
    <name type="common">Red palm weevil</name>
    <name type="synonym">Curculio ferrugineus</name>
    <dbReference type="NCBI Taxonomy" id="354439"/>
    <lineage>
        <taxon>Eukaryota</taxon>
        <taxon>Metazoa</taxon>
        <taxon>Ecdysozoa</taxon>
        <taxon>Arthropoda</taxon>
        <taxon>Hexapoda</taxon>
        <taxon>Insecta</taxon>
        <taxon>Pterygota</taxon>
        <taxon>Neoptera</taxon>
        <taxon>Endopterygota</taxon>
        <taxon>Coleoptera</taxon>
        <taxon>Polyphaga</taxon>
        <taxon>Cucujiformia</taxon>
        <taxon>Curculionidae</taxon>
        <taxon>Dryophthorinae</taxon>
        <taxon>Rhynchophorus</taxon>
    </lineage>
</organism>
<dbReference type="PROSITE" id="PS50102">
    <property type="entry name" value="RRM"/>
    <property type="match status" value="2"/>
</dbReference>
<feature type="region of interest" description="Disordered" evidence="5">
    <location>
        <begin position="1"/>
        <end position="27"/>
    </location>
</feature>
<evidence type="ECO:0000256" key="5">
    <source>
        <dbReference type="SAM" id="MobiDB-lite"/>
    </source>
</evidence>
<feature type="compositionally biased region" description="Polar residues" evidence="5">
    <location>
        <begin position="1"/>
        <end position="18"/>
    </location>
</feature>
<proteinExistence type="predicted"/>
<reference evidence="7" key="1">
    <citation type="submission" date="2020-08" db="EMBL/GenBank/DDBJ databases">
        <title>Genome sequencing and assembly of the red palm weevil Rhynchophorus ferrugineus.</title>
        <authorList>
            <person name="Dias G.B."/>
            <person name="Bergman C.M."/>
            <person name="Manee M."/>
        </authorList>
    </citation>
    <scope>NUCLEOTIDE SEQUENCE</scope>
    <source>
        <strain evidence="7">AA-2017</strain>
        <tissue evidence="7">Whole larva</tissue>
    </source>
</reference>
<dbReference type="Gene3D" id="3.30.70.330">
    <property type="match status" value="2"/>
</dbReference>
<evidence type="ECO:0000256" key="4">
    <source>
        <dbReference type="SAM" id="Coils"/>
    </source>
</evidence>
<dbReference type="Proteomes" id="UP000625711">
    <property type="component" value="Unassembled WGS sequence"/>
</dbReference>
<feature type="domain" description="RRM" evidence="6">
    <location>
        <begin position="179"/>
        <end position="260"/>
    </location>
</feature>
<dbReference type="InterPro" id="IPR012677">
    <property type="entry name" value="Nucleotide-bd_a/b_plait_sf"/>
</dbReference>
<dbReference type="Pfam" id="PF08075">
    <property type="entry name" value="NOPS"/>
    <property type="match status" value="1"/>
</dbReference>
<dbReference type="Pfam" id="PF00076">
    <property type="entry name" value="RRM_1"/>
    <property type="match status" value="2"/>
</dbReference>
<feature type="domain" description="RRM" evidence="6">
    <location>
        <begin position="105"/>
        <end position="177"/>
    </location>
</feature>
<dbReference type="Gene3D" id="6.10.250.1170">
    <property type="match status" value="1"/>
</dbReference>
<evidence type="ECO:0000256" key="1">
    <source>
        <dbReference type="ARBA" id="ARBA00022737"/>
    </source>
</evidence>
<dbReference type="SMART" id="SM00360">
    <property type="entry name" value="RRM"/>
    <property type="match status" value="2"/>
</dbReference>
<keyword evidence="2 3" id="KW-0694">RNA-binding</keyword>
<evidence type="ECO:0000256" key="3">
    <source>
        <dbReference type="PROSITE-ProRule" id="PRU00176"/>
    </source>
</evidence>
<dbReference type="AlphaFoldDB" id="A0A834IMR2"/>
<dbReference type="EMBL" id="JAACXV010000277">
    <property type="protein sequence ID" value="KAF7280733.1"/>
    <property type="molecule type" value="Genomic_DNA"/>
</dbReference>
<accession>A0A834IMR2</accession>
<dbReference type="InterPro" id="IPR000504">
    <property type="entry name" value="RRM_dom"/>
</dbReference>
<evidence type="ECO:0000256" key="2">
    <source>
        <dbReference type="ARBA" id="ARBA00022884"/>
    </source>
</evidence>
<comment type="caution">
    <text evidence="7">The sequence shown here is derived from an EMBL/GenBank/DDBJ whole genome shotgun (WGS) entry which is preliminary data.</text>
</comment>
<dbReference type="OrthoDB" id="10067824at2759"/>
<dbReference type="GO" id="GO:0003723">
    <property type="term" value="F:RNA binding"/>
    <property type="evidence" value="ECO:0007669"/>
    <property type="project" value="UniProtKB-UniRule"/>
</dbReference>
<evidence type="ECO:0000259" key="6">
    <source>
        <dbReference type="PROSITE" id="PS50102"/>
    </source>
</evidence>
<dbReference type="PANTHER" id="PTHR23189">
    <property type="entry name" value="RNA RECOGNITION MOTIF-CONTAINING"/>
    <property type="match status" value="1"/>
</dbReference>
<protein>
    <recommendedName>
        <fullName evidence="6">RRM domain-containing protein</fullName>
    </recommendedName>
</protein>
<gene>
    <name evidence="7" type="ORF">GWI33_005588</name>
</gene>
<dbReference type="InterPro" id="IPR012975">
    <property type="entry name" value="NOPS"/>
</dbReference>
<dbReference type="SUPFAM" id="SSF54928">
    <property type="entry name" value="RNA-binding domain, RBD"/>
    <property type="match status" value="1"/>
</dbReference>
<dbReference type="FunFam" id="3.30.70.330:FF:000043">
    <property type="entry name" value="paraspeckle component 1 isoform X1"/>
    <property type="match status" value="1"/>
</dbReference>
<dbReference type="InterPro" id="IPR035979">
    <property type="entry name" value="RBD_domain_sf"/>
</dbReference>
<keyword evidence="1" id="KW-0677">Repeat</keyword>
<evidence type="ECO:0000313" key="7">
    <source>
        <dbReference type="EMBL" id="KAF7280733.1"/>
    </source>
</evidence>
<name>A0A834IMR2_RHYFE</name>
<keyword evidence="4" id="KW-0175">Coiled coil</keyword>